<reference evidence="7 8" key="2">
    <citation type="submission" date="2019-09" db="EMBL/GenBank/DDBJ databases">
        <authorList>
            <person name="Jin C."/>
        </authorList>
    </citation>
    <scope>NUCLEOTIDE SEQUENCE [LARGE SCALE GENOMIC DNA]</scope>
    <source>
        <strain evidence="7 8">AN110305</strain>
    </source>
</reference>
<feature type="transmembrane region" description="Helical" evidence="5">
    <location>
        <begin position="168"/>
        <end position="188"/>
    </location>
</feature>
<feature type="transmembrane region" description="Helical" evidence="5">
    <location>
        <begin position="209"/>
        <end position="230"/>
    </location>
</feature>
<feature type="transmembrane region" description="Helical" evidence="5">
    <location>
        <begin position="277"/>
        <end position="294"/>
    </location>
</feature>
<dbReference type="InterPro" id="IPR011701">
    <property type="entry name" value="MFS"/>
</dbReference>
<dbReference type="PANTHER" id="PTHR23542:SF1">
    <property type="entry name" value="MAJOR FACILITATOR SUPERFAMILY (MFS) PROFILE DOMAIN-CONTAINING PROTEIN"/>
    <property type="match status" value="1"/>
</dbReference>
<evidence type="ECO:0000256" key="2">
    <source>
        <dbReference type="ARBA" id="ARBA00022692"/>
    </source>
</evidence>
<feature type="domain" description="Major facilitator superfamily (MFS) profile" evidence="6">
    <location>
        <begin position="1"/>
        <end position="387"/>
    </location>
</feature>
<dbReference type="EMBL" id="VUOB01000022">
    <property type="protein sequence ID" value="KAA2262227.1"/>
    <property type="molecule type" value="Genomic_DNA"/>
</dbReference>
<feature type="transmembrane region" description="Helical" evidence="5">
    <location>
        <begin position="363"/>
        <end position="383"/>
    </location>
</feature>
<proteinExistence type="predicted"/>
<comment type="caution">
    <text evidence="7">The sequence shown here is derived from an EMBL/GenBank/DDBJ whole genome shotgun (WGS) entry which is preliminary data.</text>
</comment>
<dbReference type="PROSITE" id="PS50850">
    <property type="entry name" value="MFS"/>
    <property type="match status" value="1"/>
</dbReference>
<dbReference type="GO" id="GO:0005886">
    <property type="term" value="C:plasma membrane"/>
    <property type="evidence" value="ECO:0007669"/>
    <property type="project" value="UniProtKB-SubCell"/>
</dbReference>
<evidence type="ECO:0000313" key="7">
    <source>
        <dbReference type="EMBL" id="KAA2262227.1"/>
    </source>
</evidence>
<evidence type="ECO:0000256" key="1">
    <source>
        <dbReference type="ARBA" id="ARBA00004651"/>
    </source>
</evidence>
<dbReference type="Gene3D" id="1.20.1250.20">
    <property type="entry name" value="MFS general substrate transporter like domains"/>
    <property type="match status" value="1"/>
</dbReference>
<dbReference type="InterPro" id="IPR020846">
    <property type="entry name" value="MFS_dom"/>
</dbReference>
<feature type="transmembrane region" description="Helical" evidence="5">
    <location>
        <begin position="81"/>
        <end position="99"/>
    </location>
</feature>
<keyword evidence="3 5" id="KW-1133">Transmembrane helix</keyword>
<gene>
    <name evidence="7" type="ORF">F0L68_13135</name>
</gene>
<dbReference type="PANTHER" id="PTHR23542">
    <property type="match status" value="1"/>
</dbReference>
<accession>A0A5B2XEQ7</accession>
<feature type="transmembrane region" description="Helical" evidence="5">
    <location>
        <begin position="48"/>
        <end position="69"/>
    </location>
</feature>
<feature type="transmembrane region" description="Helical" evidence="5">
    <location>
        <begin position="20"/>
        <end position="42"/>
    </location>
</feature>
<dbReference type="OrthoDB" id="4229605at2"/>
<keyword evidence="2 5" id="KW-0812">Transmembrane</keyword>
<dbReference type="RefSeq" id="WP_149849810.1">
    <property type="nucleotide sequence ID" value="NZ_VUOB01000022.1"/>
</dbReference>
<evidence type="ECO:0000256" key="4">
    <source>
        <dbReference type="ARBA" id="ARBA00023136"/>
    </source>
</evidence>
<evidence type="ECO:0000259" key="6">
    <source>
        <dbReference type="PROSITE" id="PS50850"/>
    </source>
</evidence>
<dbReference type="SUPFAM" id="SSF103473">
    <property type="entry name" value="MFS general substrate transporter"/>
    <property type="match status" value="1"/>
</dbReference>
<protein>
    <submittedName>
        <fullName evidence="7">MFS transporter</fullName>
    </submittedName>
</protein>
<feature type="transmembrane region" description="Helical" evidence="5">
    <location>
        <begin position="250"/>
        <end position="270"/>
    </location>
</feature>
<evidence type="ECO:0000256" key="5">
    <source>
        <dbReference type="SAM" id="Phobius"/>
    </source>
</evidence>
<dbReference type="InterPro" id="IPR036259">
    <property type="entry name" value="MFS_trans_sf"/>
</dbReference>
<dbReference type="AlphaFoldDB" id="A0A5B2XEQ7"/>
<keyword evidence="4 5" id="KW-0472">Membrane</keyword>
<feature type="transmembrane region" description="Helical" evidence="5">
    <location>
        <begin position="144"/>
        <end position="162"/>
    </location>
</feature>
<sequence length="422" mass="43498">MPLTPYLRVLALPRIRPLMVLMLLARIPPTATGVTLTLHVVLTLHRGYGAAGLTGAAVTLGIALGAPLLGRLIDRRGLRTMVLVTTIAEAAFWFTAPWLPLPALMVTAFLGGLLAIPTMSIGRQVLAALVPAEHRRTAYSMDSMSVELSFMAGPALAVLIATRVSTTAAMLAVGGAMVLSGVTLYLVNPPTRSADELAAAQATRPPRRSWLTGPLLGVLLVASGVTIALAGTEVSLVAVMQRSGQTNWTGVLIIVMCLASMVGGFVYGAMRRPPSQIVLMGLLGLLVAPIGLAGDTWWVLAIALVPSNLMCAPAIASTGEAISRLVPAAVRGEAMGLQGSALTLGAAIGSPLVGYVVDLSTPAVGFVVCGLTAVAIALVAMAIGRRRTLATDLVTVEAAALAKNPLPVDPLPEAARPHESRP</sequence>
<dbReference type="Proteomes" id="UP000323454">
    <property type="component" value="Unassembled WGS sequence"/>
</dbReference>
<dbReference type="GO" id="GO:0022857">
    <property type="term" value="F:transmembrane transporter activity"/>
    <property type="evidence" value="ECO:0007669"/>
    <property type="project" value="InterPro"/>
</dbReference>
<evidence type="ECO:0000313" key="8">
    <source>
        <dbReference type="Proteomes" id="UP000323454"/>
    </source>
</evidence>
<dbReference type="Pfam" id="PF07690">
    <property type="entry name" value="MFS_1"/>
    <property type="match status" value="1"/>
</dbReference>
<reference evidence="7 8" key="1">
    <citation type="submission" date="2019-09" db="EMBL/GenBank/DDBJ databases">
        <title>Goodfellowia gen. nov., a new genus of the Pseudonocardineae related to Actinoalloteichus, containing Goodfellowia coeruleoviolacea gen. nov., comb. nov. gen. nov., comb. nov.</title>
        <authorList>
            <person name="Labeda D."/>
        </authorList>
    </citation>
    <scope>NUCLEOTIDE SEQUENCE [LARGE SCALE GENOMIC DNA]</scope>
    <source>
        <strain evidence="7 8">AN110305</strain>
    </source>
</reference>
<comment type="subcellular location">
    <subcellularLocation>
        <location evidence="1">Cell membrane</location>
        <topology evidence="1">Multi-pass membrane protein</topology>
    </subcellularLocation>
</comment>
<feature type="transmembrane region" description="Helical" evidence="5">
    <location>
        <begin position="105"/>
        <end position="132"/>
    </location>
</feature>
<keyword evidence="8" id="KW-1185">Reference proteome</keyword>
<organism evidence="7 8">
    <name type="scientific">Solihabitans fulvus</name>
    <dbReference type="NCBI Taxonomy" id="1892852"/>
    <lineage>
        <taxon>Bacteria</taxon>
        <taxon>Bacillati</taxon>
        <taxon>Actinomycetota</taxon>
        <taxon>Actinomycetes</taxon>
        <taxon>Pseudonocardiales</taxon>
        <taxon>Pseudonocardiaceae</taxon>
        <taxon>Solihabitans</taxon>
    </lineage>
</organism>
<evidence type="ECO:0000256" key="3">
    <source>
        <dbReference type="ARBA" id="ARBA00022989"/>
    </source>
</evidence>
<name>A0A5B2XEQ7_9PSEU</name>